<dbReference type="GO" id="GO:0070043">
    <property type="term" value="F:rRNA (guanine-N7-)-methyltransferase activity"/>
    <property type="evidence" value="ECO:0007669"/>
    <property type="project" value="UniProtKB-UniRule"/>
</dbReference>
<dbReference type="PANTHER" id="PTHR31760:SF0">
    <property type="entry name" value="S-ADENOSYL-L-METHIONINE-DEPENDENT METHYLTRANSFERASES SUPERFAMILY PROTEIN"/>
    <property type="match status" value="1"/>
</dbReference>
<dbReference type="AlphaFoldDB" id="A0A401IIJ7"/>
<dbReference type="Pfam" id="PF02527">
    <property type="entry name" value="GidB"/>
    <property type="match status" value="1"/>
</dbReference>
<dbReference type="GO" id="GO:0005829">
    <property type="term" value="C:cytosol"/>
    <property type="evidence" value="ECO:0007669"/>
    <property type="project" value="TreeGrafter"/>
</dbReference>
<comment type="function">
    <text evidence="6">Specifically methylates the N7 position of a guanine in 16S rRNA.</text>
</comment>
<evidence type="ECO:0000256" key="3">
    <source>
        <dbReference type="ARBA" id="ARBA00022603"/>
    </source>
</evidence>
<proteinExistence type="inferred from homology"/>
<organism evidence="7 8">
    <name type="scientific">Aphanothece sacrum FPU1</name>
    <dbReference type="NCBI Taxonomy" id="1920663"/>
    <lineage>
        <taxon>Bacteria</taxon>
        <taxon>Bacillati</taxon>
        <taxon>Cyanobacteriota</taxon>
        <taxon>Cyanophyceae</taxon>
        <taxon>Oscillatoriophycideae</taxon>
        <taxon>Chroococcales</taxon>
        <taxon>Aphanothecaceae</taxon>
        <taxon>Aphanothece</taxon>
    </lineage>
</organism>
<dbReference type="FunFam" id="3.40.50.150:FF:000041">
    <property type="entry name" value="Ribosomal RNA small subunit methyltransferase G"/>
    <property type="match status" value="1"/>
</dbReference>
<evidence type="ECO:0000256" key="5">
    <source>
        <dbReference type="ARBA" id="ARBA00022691"/>
    </source>
</evidence>
<protein>
    <recommendedName>
        <fullName evidence="6">Ribosomal RNA small subunit methyltransferase G</fullName>
        <ecNumber evidence="6">2.1.1.-</ecNumber>
    </recommendedName>
    <alternativeName>
        <fullName evidence="6">16S rRNA 7-methylguanosine methyltransferase</fullName>
        <shortName evidence="6">16S rRNA m7G methyltransferase</shortName>
    </alternativeName>
</protein>
<dbReference type="Proteomes" id="UP000287247">
    <property type="component" value="Unassembled WGS sequence"/>
</dbReference>
<dbReference type="NCBIfam" id="TIGR00138">
    <property type="entry name" value="rsmG_gidB"/>
    <property type="match status" value="1"/>
</dbReference>
<keyword evidence="3 6" id="KW-0489">Methyltransferase</keyword>
<evidence type="ECO:0000313" key="8">
    <source>
        <dbReference type="Proteomes" id="UP000287247"/>
    </source>
</evidence>
<evidence type="ECO:0000256" key="1">
    <source>
        <dbReference type="ARBA" id="ARBA00022490"/>
    </source>
</evidence>
<dbReference type="EC" id="2.1.1.-" evidence="6"/>
<feature type="binding site" evidence="6">
    <location>
        <begin position="139"/>
        <end position="140"/>
    </location>
    <ligand>
        <name>S-adenosyl-L-methionine</name>
        <dbReference type="ChEBI" id="CHEBI:59789"/>
    </ligand>
</feature>
<keyword evidence="8" id="KW-1185">Reference proteome</keyword>
<dbReference type="RefSeq" id="WP_227873540.1">
    <property type="nucleotide sequence ID" value="NZ_BDQK01000013.1"/>
</dbReference>
<reference evidence="8" key="1">
    <citation type="submission" date="2017-05" db="EMBL/GenBank/DDBJ databases">
        <title>Physiological properties and genetic analysis related to exopolysaccharide production of fresh-water unicellular cyanobacterium Aphanothece sacrum, Suizenji Nori, that has been cultured as a food source in Japan.</title>
        <authorList>
            <person name="Kanesaki Y."/>
            <person name="Yoshikawa S."/>
            <person name="Ohki K."/>
        </authorList>
    </citation>
    <scope>NUCLEOTIDE SEQUENCE [LARGE SCALE GENOMIC DNA]</scope>
    <source>
        <strain evidence="8">FPU1</strain>
    </source>
</reference>
<evidence type="ECO:0000256" key="6">
    <source>
        <dbReference type="HAMAP-Rule" id="MF_00074"/>
    </source>
</evidence>
<keyword evidence="5 6" id="KW-0949">S-adenosyl-L-methionine</keyword>
<dbReference type="InterPro" id="IPR029063">
    <property type="entry name" value="SAM-dependent_MTases_sf"/>
</dbReference>
<evidence type="ECO:0000313" key="7">
    <source>
        <dbReference type="EMBL" id="GBF81074.1"/>
    </source>
</evidence>
<evidence type="ECO:0000256" key="4">
    <source>
        <dbReference type="ARBA" id="ARBA00022679"/>
    </source>
</evidence>
<dbReference type="Gene3D" id="3.40.50.150">
    <property type="entry name" value="Vaccinia Virus protein VP39"/>
    <property type="match status" value="1"/>
</dbReference>
<dbReference type="EMBL" id="BDQK01000013">
    <property type="protein sequence ID" value="GBF81074.1"/>
    <property type="molecule type" value="Genomic_DNA"/>
</dbReference>
<keyword evidence="4 6" id="KW-0808">Transferase</keyword>
<feature type="binding site" evidence="6">
    <location>
        <position position="93"/>
    </location>
    <ligand>
        <name>S-adenosyl-L-methionine</name>
        <dbReference type="ChEBI" id="CHEBI:59789"/>
    </ligand>
</feature>
<dbReference type="PIRSF" id="PIRSF003078">
    <property type="entry name" value="GidB"/>
    <property type="match status" value="1"/>
</dbReference>
<feature type="binding site" evidence="6">
    <location>
        <begin position="111"/>
        <end position="113"/>
    </location>
    <ligand>
        <name>S-adenosyl-L-methionine</name>
        <dbReference type="ChEBI" id="CHEBI:59789"/>
    </ligand>
</feature>
<gene>
    <name evidence="6" type="primary">rsmG</name>
    <name evidence="7" type="ORF">AsFPU1_2483</name>
</gene>
<dbReference type="HAMAP" id="MF_00074">
    <property type="entry name" value="16SrRNA_methyltr_G"/>
    <property type="match status" value="1"/>
</dbReference>
<dbReference type="SUPFAM" id="SSF53335">
    <property type="entry name" value="S-adenosyl-L-methionine-dependent methyltransferases"/>
    <property type="match status" value="1"/>
</dbReference>
<keyword evidence="1 6" id="KW-0963">Cytoplasm</keyword>
<keyword evidence="2 6" id="KW-0698">rRNA processing</keyword>
<comment type="similarity">
    <text evidence="6">Belongs to the methyltransferase superfamily. RNA methyltransferase RsmG family.</text>
</comment>
<feature type="binding site" evidence="6">
    <location>
        <position position="88"/>
    </location>
    <ligand>
        <name>S-adenosyl-L-methionine</name>
        <dbReference type="ChEBI" id="CHEBI:59789"/>
    </ligand>
</feature>
<evidence type="ECO:0000256" key="2">
    <source>
        <dbReference type="ARBA" id="ARBA00022552"/>
    </source>
</evidence>
<sequence>MSTVMNDETLPEFNEIWQQTLGWQPHQQQQEQYQRLYQEILAANRQINLTRITDPNEFWEKHLWDSLAGVIGIDLVNPNNLLQVIDIGTGAGFPGIPIAIAFPNWQITLLDSTRKKVNFIDCLLPILELKNCQTLNGRSEEIGQTKHYRENYNIALIRAVGEPSICAEYALPLLKIGGIAILYRGHWQEEETLKLELALKQLGGKMALIRPLQTPLTQSVRHFIYIQKIVKTPPQFPRQVGIPKQHPL</sequence>
<accession>A0A401IIJ7</accession>
<dbReference type="PANTHER" id="PTHR31760">
    <property type="entry name" value="S-ADENOSYL-L-METHIONINE-DEPENDENT METHYLTRANSFERASES SUPERFAMILY PROTEIN"/>
    <property type="match status" value="1"/>
</dbReference>
<dbReference type="InterPro" id="IPR003682">
    <property type="entry name" value="rRNA_ssu_MeTfrase_G"/>
</dbReference>
<comment type="caution">
    <text evidence="7">The sequence shown here is derived from an EMBL/GenBank/DDBJ whole genome shotgun (WGS) entry which is preliminary data.</text>
</comment>
<feature type="binding site" evidence="6">
    <location>
        <position position="158"/>
    </location>
    <ligand>
        <name>S-adenosyl-L-methionine</name>
        <dbReference type="ChEBI" id="CHEBI:59789"/>
    </ligand>
</feature>
<name>A0A401IIJ7_APHSA</name>
<comment type="subcellular location">
    <subcellularLocation>
        <location evidence="6">Cytoplasm</location>
    </subcellularLocation>
</comment>